<evidence type="ECO:0000256" key="5">
    <source>
        <dbReference type="ARBA" id="ARBA00023002"/>
    </source>
</evidence>
<evidence type="ECO:0000313" key="8">
    <source>
        <dbReference type="EMBL" id="KAF2788207.1"/>
    </source>
</evidence>
<keyword evidence="5" id="KW-0560">Oxidoreductase</keyword>
<gene>
    <name evidence="8" type="ORF">K505DRAFT_286531</name>
</gene>
<dbReference type="Proteomes" id="UP000799757">
    <property type="component" value="Unassembled WGS sequence"/>
</dbReference>
<evidence type="ECO:0000256" key="1">
    <source>
        <dbReference type="ARBA" id="ARBA00001974"/>
    </source>
</evidence>
<feature type="chain" id="PRO_5025668754" evidence="6">
    <location>
        <begin position="18"/>
        <end position="474"/>
    </location>
</feature>
<proteinExistence type="inferred from homology"/>
<dbReference type="Gene3D" id="3.30.43.10">
    <property type="entry name" value="Uridine Diphospho-n-acetylenolpyruvylglucosamine Reductase, domain 2"/>
    <property type="match status" value="1"/>
</dbReference>
<evidence type="ECO:0000313" key="9">
    <source>
        <dbReference type="Proteomes" id="UP000799757"/>
    </source>
</evidence>
<keyword evidence="6" id="KW-0732">Signal</keyword>
<dbReference type="PANTHER" id="PTHR42973">
    <property type="entry name" value="BINDING OXIDOREDUCTASE, PUTATIVE (AFU_ORTHOLOGUE AFUA_1G17690)-RELATED"/>
    <property type="match status" value="1"/>
</dbReference>
<protein>
    <submittedName>
        <fullName evidence="8">FAD binding domain-containing protein</fullName>
    </submittedName>
</protein>
<dbReference type="InterPro" id="IPR016166">
    <property type="entry name" value="FAD-bd_PCMH"/>
</dbReference>
<dbReference type="InterPro" id="IPR036318">
    <property type="entry name" value="FAD-bd_PCMH-like_sf"/>
</dbReference>
<comment type="similarity">
    <text evidence="2">Belongs to the oxygen-dependent FAD-linked oxidoreductase family.</text>
</comment>
<dbReference type="EMBL" id="MU002237">
    <property type="protein sequence ID" value="KAF2788207.1"/>
    <property type="molecule type" value="Genomic_DNA"/>
</dbReference>
<dbReference type="Gene3D" id="3.30.465.10">
    <property type="match status" value="1"/>
</dbReference>
<sequence>MMRWFLCTQLWVTGITALAVRAPSIAGDLSSLVSTASTVSVELRARWSDFNLPLPAVVVNVTSEKDVAAVVKYCANLNIPFLAQNGGNGWGKTFNLGSHGVLINMAGLNAVTFNNAKTQVTIGGGAIIGDTIKAANAAGALVLTGNCNCVGTLGAALGGGYGNLMGEHGFGVDNILSMRVAIATGEVITVSKSSYPDLFWAMRGAGPNFGVVISATFNAWPAPKPVDRTAWVMSLTFEPEKIAEVAQAIQDLPLKPEQNVYLYLVNSGNANNDPILSVTGFLHKGTDESGRAAFASMYALGPSSNSSAVTPYEQWNAAGDGFCARGGRKPAYSTAINNMKAETWPQIWDLYTEFQSKAPNTAVLIERFNLTKAASVPTGSTAFQDALRRDVFAEAIVIPWYTDSALDAEAQVFGQKLRDIWSFSSSPTVNPTYVNFAHGDEELVAIYGSGLKKLRTLKEKWDPSRVFSQWFAIK</sequence>
<dbReference type="SUPFAM" id="SSF56176">
    <property type="entry name" value="FAD-binding/transporter-associated domain-like"/>
    <property type="match status" value="1"/>
</dbReference>
<comment type="cofactor">
    <cofactor evidence="1">
        <name>FAD</name>
        <dbReference type="ChEBI" id="CHEBI:57692"/>
    </cofactor>
</comment>
<organism evidence="8 9">
    <name type="scientific">Melanomma pulvis-pyrius CBS 109.77</name>
    <dbReference type="NCBI Taxonomy" id="1314802"/>
    <lineage>
        <taxon>Eukaryota</taxon>
        <taxon>Fungi</taxon>
        <taxon>Dikarya</taxon>
        <taxon>Ascomycota</taxon>
        <taxon>Pezizomycotina</taxon>
        <taxon>Dothideomycetes</taxon>
        <taxon>Pleosporomycetidae</taxon>
        <taxon>Pleosporales</taxon>
        <taxon>Melanommataceae</taxon>
        <taxon>Melanomma</taxon>
    </lineage>
</organism>
<reference evidence="8" key="1">
    <citation type="journal article" date="2020" name="Stud. Mycol.">
        <title>101 Dothideomycetes genomes: a test case for predicting lifestyles and emergence of pathogens.</title>
        <authorList>
            <person name="Haridas S."/>
            <person name="Albert R."/>
            <person name="Binder M."/>
            <person name="Bloem J."/>
            <person name="Labutti K."/>
            <person name="Salamov A."/>
            <person name="Andreopoulos B."/>
            <person name="Baker S."/>
            <person name="Barry K."/>
            <person name="Bills G."/>
            <person name="Bluhm B."/>
            <person name="Cannon C."/>
            <person name="Castanera R."/>
            <person name="Culley D."/>
            <person name="Daum C."/>
            <person name="Ezra D."/>
            <person name="Gonzalez J."/>
            <person name="Henrissat B."/>
            <person name="Kuo A."/>
            <person name="Liang C."/>
            <person name="Lipzen A."/>
            <person name="Lutzoni F."/>
            <person name="Magnuson J."/>
            <person name="Mondo S."/>
            <person name="Nolan M."/>
            <person name="Ohm R."/>
            <person name="Pangilinan J."/>
            <person name="Park H.-J."/>
            <person name="Ramirez L."/>
            <person name="Alfaro M."/>
            <person name="Sun H."/>
            <person name="Tritt A."/>
            <person name="Yoshinaga Y."/>
            <person name="Zwiers L.-H."/>
            <person name="Turgeon B."/>
            <person name="Goodwin S."/>
            <person name="Spatafora J."/>
            <person name="Crous P."/>
            <person name="Grigoriev I."/>
        </authorList>
    </citation>
    <scope>NUCLEOTIDE SEQUENCE</scope>
    <source>
        <strain evidence="8">CBS 109.77</strain>
    </source>
</reference>
<dbReference type="AlphaFoldDB" id="A0A6A6WWU8"/>
<dbReference type="InterPro" id="IPR016167">
    <property type="entry name" value="FAD-bd_PCMH_sub1"/>
</dbReference>
<dbReference type="InterPro" id="IPR050416">
    <property type="entry name" value="FAD-linked_Oxidoreductase"/>
</dbReference>
<dbReference type="Pfam" id="PF08031">
    <property type="entry name" value="BBE"/>
    <property type="match status" value="1"/>
</dbReference>
<keyword evidence="3" id="KW-0285">Flavoprotein</keyword>
<name>A0A6A6WWU8_9PLEO</name>
<keyword evidence="4" id="KW-0274">FAD</keyword>
<dbReference type="GO" id="GO:0071949">
    <property type="term" value="F:FAD binding"/>
    <property type="evidence" value="ECO:0007669"/>
    <property type="project" value="InterPro"/>
</dbReference>
<evidence type="ECO:0000256" key="2">
    <source>
        <dbReference type="ARBA" id="ARBA00005466"/>
    </source>
</evidence>
<evidence type="ECO:0000256" key="4">
    <source>
        <dbReference type="ARBA" id="ARBA00022827"/>
    </source>
</evidence>
<feature type="signal peptide" evidence="6">
    <location>
        <begin position="1"/>
        <end position="17"/>
    </location>
</feature>
<dbReference type="InterPro" id="IPR012951">
    <property type="entry name" value="BBE"/>
</dbReference>
<evidence type="ECO:0000259" key="7">
    <source>
        <dbReference type="PROSITE" id="PS51387"/>
    </source>
</evidence>
<dbReference type="PANTHER" id="PTHR42973:SF39">
    <property type="entry name" value="FAD-BINDING PCMH-TYPE DOMAIN-CONTAINING PROTEIN"/>
    <property type="match status" value="1"/>
</dbReference>
<feature type="domain" description="FAD-binding PCMH-type" evidence="7">
    <location>
        <begin position="51"/>
        <end position="222"/>
    </location>
</feature>
<dbReference type="OrthoDB" id="415825at2759"/>
<dbReference type="PROSITE" id="PS51387">
    <property type="entry name" value="FAD_PCMH"/>
    <property type="match status" value="1"/>
</dbReference>
<accession>A0A6A6WWU8</accession>
<dbReference type="InterPro" id="IPR006094">
    <property type="entry name" value="Oxid_FAD_bind_N"/>
</dbReference>
<dbReference type="InterPro" id="IPR016169">
    <property type="entry name" value="FAD-bd_PCMH_sub2"/>
</dbReference>
<dbReference type="Pfam" id="PF01565">
    <property type="entry name" value="FAD_binding_4"/>
    <property type="match status" value="1"/>
</dbReference>
<dbReference type="Gene3D" id="3.40.462.20">
    <property type="match status" value="1"/>
</dbReference>
<dbReference type="GO" id="GO:0016491">
    <property type="term" value="F:oxidoreductase activity"/>
    <property type="evidence" value="ECO:0007669"/>
    <property type="project" value="UniProtKB-KW"/>
</dbReference>
<evidence type="ECO:0000256" key="6">
    <source>
        <dbReference type="SAM" id="SignalP"/>
    </source>
</evidence>
<keyword evidence="9" id="KW-1185">Reference proteome</keyword>
<evidence type="ECO:0000256" key="3">
    <source>
        <dbReference type="ARBA" id="ARBA00022630"/>
    </source>
</evidence>